<dbReference type="PATRIC" id="fig|1348662.3.peg.1417"/>
<keyword evidence="3" id="KW-1185">Reference proteome</keyword>
<feature type="transmembrane region" description="Helical" evidence="1">
    <location>
        <begin position="75"/>
        <end position="93"/>
    </location>
</feature>
<dbReference type="HOGENOM" id="CLU_2381285_0_0_11"/>
<feature type="transmembrane region" description="Helical" evidence="1">
    <location>
        <begin position="20"/>
        <end position="42"/>
    </location>
</feature>
<protein>
    <submittedName>
        <fullName evidence="2">Uncharacterized protein</fullName>
    </submittedName>
</protein>
<reference evidence="2 3" key="1">
    <citation type="journal article" date="2013" name="Genome Announc.">
        <title>Whole-Genome Sequence of the Clinical Strain Corynebacterium argentoratense DSM 44202, Isolated from a Human Throat Specimen.</title>
        <authorList>
            <person name="Bomholt C."/>
            <person name="Glaub A."/>
            <person name="Gravermann K."/>
            <person name="Albersmeier A."/>
            <person name="Brinkrolf K."/>
            <person name="Ruckert C."/>
            <person name="Tauch A."/>
        </authorList>
    </citation>
    <scope>NUCLEOTIDE SEQUENCE [LARGE SCALE GENOMIC DNA]</scope>
    <source>
        <strain evidence="2">DSM 44202</strain>
    </source>
</reference>
<sequence>MSAIDGFGQFLTTAPLWLQVPLVFIGVIAVCAPLAYAMVWGVDNLNAKLRVLRLEPMSQPTQPNKPKKPFGTSRVKQVLILLIIIVIVAWLLGM</sequence>
<evidence type="ECO:0000313" key="2">
    <source>
        <dbReference type="EMBL" id="AGU15562.1"/>
    </source>
</evidence>
<proteinExistence type="predicted"/>
<gene>
    <name evidence="2" type="ORF">CARG_07210</name>
</gene>
<keyword evidence="1" id="KW-0472">Membrane</keyword>
<organism evidence="2 3">
    <name type="scientific">Corynebacterium argentoratense DSM 44202</name>
    <dbReference type="NCBI Taxonomy" id="1348662"/>
    <lineage>
        <taxon>Bacteria</taxon>
        <taxon>Bacillati</taxon>
        <taxon>Actinomycetota</taxon>
        <taxon>Actinomycetes</taxon>
        <taxon>Mycobacteriales</taxon>
        <taxon>Corynebacteriaceae</taxon>
        <taxon>Corynebacterium</taxon>
    </lineage>
</organism>
<dbReference type="RefSeq" id="WP_021011953.1">
    <property type="nucleotide sequence ID" value="NC_022198.1"/>
</dbReference>
<dbReference type="AlphaFoldDB" id="U3GZR5"/>
<dbReference type="OrthoDB" id="4427626at2"/>
<evidence type="ECO:0000313" key="3">
    <source>
        <dbReference type="Proteomes" id="UP000016943"/>
    </source>
</evidence>
<name>U3GZR5_9CORY</name>
<dbReference type="GeneID" id="78250201"/>
<keyword evidence="1" id="KW-0812">Transmembrane</keyword>
<evidence type="ECO:0000256" key="1">
    <source>
        <dbReference type="SAM" id="Phobius"/>
    </source>
</evidence>
<dbReference type="EMBL" id="CP006365">
    <property type="protein sequence ID" value="AGU15562.1"/>
    <property type="molecule type" value="Genomic_DNA"/>
</dbReference>
<accession>U3GZR5</accession>
<keyword evidence="1" id="KW-1133">Transmembrane helix</keyword>
<dbReference type="Proteomes" id="UP000016943">
    <property type="component" value="Chromosome"/>
</dbReference>
<dbReference type="KEGG" id="caz:CARG_07210"/>
<dbReference type="STRING" id="1348662.CARG_07210"/>